<feature type="domain" description="DNA polymerase III delta subunit-like C-terminal" evidence="10">
    <location>
        <begin position="212"/>
        <end position="331"/>
    </location>
</feature>
<dbReference type="Pfam" id="PF21694">
    <property type="entry name" value="DNA_pol3_delta_C"/>
    <property type="match status" value="1"/>
</dbReference>
<dbReference type="PANTHER" id="PTHR34388">
    <property type="entry name" value="DNA POLYMERASE III SUBUNIT DELTA"/>
    <property type="match status" value="1"/>
</dbReference>
<dbReference type="Gene3D" id="1.10.8.60">
    <property type="match status" value="1"/>
</dbReference>
<evidence type="ECO:0000256" key="4">
    <source>
        <dbReference type="ARBA" id="ARBA00022695"/>
    </source>
</evidence>
<dbReference type="STRING" id="1120995.SAMN02745245_00953"/>
<dbReference type="Gene3D" id="3.40.50.300">
    <property type="entry name" value="P-loop containing nucleotide triphosphate hydrolases"/>
    <property type="match status" value="1"/>
</dbReference>
<evidence type="ECO:0000256" key="5">
    <source>
        <dbReference type="ARBA" id="ARBA00022705"/>
    </source>
</evidence>
<keyword evidence="12" id="KW-1185">Reference proteome</keyword>
<dbReference type="GO" id="GO:0003887">
    <property type="term" value="F:DNA-directed DNA polymerase activity"/>
    <property type="evidence" value="ECO:0007669"/>
    <property type="project" value="UniProtKB-KW"/>
</dbReference>
<gene>
    <name evidence="11" type="ORF">SAMN02745245_00953</name>
</gene>
<organism evidence="11 12">
    <name type="scientific">Anaerosphaera aminiphila DSM 21120</name>
    <dbReference type="NCBI Taxonomy" id="1120995"/>
    <lineage>
        <taxon>Bacteria</taxon>
        <taxon>Bacillati</taxon>
        <taxon>Bacillota</taxon>
        <taxon>Tissierellia</taxon>
        <taxon>Tissierellales</taxon>
        <taxon>Peptoniphilaceae</taxon>
        <taxon>Anaerosphaera</taxon>
    </lineage>
</organism>
<evidence type="ECO:0000256" key="2">
    <source>
        <dbReference type="ARBA" id="ARBA00017703"/>
    </source>
</evidence>
<evidence type="ECO:0000256" key="6">
    <source>
        <dbReference type="ARBA" id="ARBA00022932"/>
    </source>
</evidence>
<dbReference type="InterPro" id="IPR027417">
    <property type="entry name" value="P-loop_NTPase"/>
</dbReference>
<dbReference type="InterPro" id="IPR048466">
    <property type="entry name" value="DNA_pol3_delta-like_C"/>
</dbReference>
<dbReference type="GO" id="GO:0009360">
    <property type="term" value="C:DNA polymerase III complex"/>
    <property type="evidence" value="ECO:0007669"/>
    <property type="project" value="InterPro"/>
</dbReference>
<proteinExistence type="inferred from homology"/>
<keyword evidence="4" id="KW-0548">Nucleotidyltransferase</keyword>
<name>A0A1M5RLP7_9FIRM</name>
<keyword evidence="3" id="KW-0808">Transferase</keyword>
<feature type="domain" description="DNA polymerase III delta N-terminal" evidence="9">
    <location>
        <begin position="15"/>
        <end position="131"/>
    </location>
</feature>
<dbReference type="Proteomes" id="UP000184032">
    <property type="component" value="Unassembled WGS sequence"/>
</dbReference>
<evidence type="ECO:0000256" key="1">
    <source>
        <dbReference type="ARBA" id="ARBA00012417"/>
    </source>
</evidence>
<evidence type="ECO:0000313" key="12">
    <source>
        <dbReference type="Proteomes" id="UP000184032"/>
    </source>
</evidence>
<evidence type="ECO:0000259" key="10">
    <source>
        <dbReference type="Pfam" id="PF21694"/>
    </source>
</evidence>
<dbReference type="EC" id="2.7.7.7" evidence="1"/>
<dbReference type="Pfam" id="PF06144">
    <property type="entry name" value="DNA_pol3_delta"/>
    <property type="match status" value="1"/>
</dbReference>
<reference evidence="11 12" key="1">
    <citation type="submission" date="2016-11" db="EMBL/GenBank/DDBJ databases">
        <authorList>
            <person name="Jaros S."/>
            <person name="Januszkiewicz K."/>
            <person name="Wedrychowicz H."/>
        </authorList>
    </citation>
    <scope>NUCLEOTIDE SEQUENCE [LARGE SCALE GENOMIC DNA]</scope>
    <source>
        <strain evidence="11 12">DSM 21120</strain>
    </source>
</reference>
<evidence type="ECO:0000259" key="9">
    <source>
        <dbReference type="Pfam" id="PF06144"/>
    </source>
</evidence>
<dbReference type="InterPro" id="IPR008921">
    <property type="entry name" value="DNA_pol3_clamp-load_cplx_C"/>
</dbReference>
<dbReference type="SUPFAM" id="SSF48019">
    <property type="entry name" value="post-AAA+ oligomerization domain-like"/>
    <property type="match status" value="1"/>
</dbReference>
<evidence type="ECO:0000256" key="3">
    <source>
        <dbReference type="ARBA" id="ARBA00022679"/>
    </source>
</evidence>
<dbReference type="GO" id="GO:0006261">
    <property type="term" value="P:DNA-templated DNA replication"/>
    <property type="evidence" value="ECO:0007669"/>
    <property type="project" value="TreeGrafter"/>
</dbReference>
<sequence length="338" mass="39512">MQYRDLYKEEISGAYLFYGKEKLLIDNTVEYISKKYIDKGMETFNLAFFEGKNLTEDKLISSCETLPIMNDKRLIFVKDASSFSDDLSKEFYNFLDNIGDFCILIFLDSDNNLNKVKSFYKYFSKRKRNVEFSKLNNREIFNFVEGYINRKGLKISKTDLSYLVSKSSYNSRNIDMTLYDLKNELDKLISLSKDNVIKKSTIDGSVTENADSNIFSFLDALSGKDTETALIEYKNLHLLNEPTQRILFMFIRQVRNLISYKELKKAVYKDAEIMTEIGIKQYEYSKISKAANNFDLKFLYNFYKELLTVDETIKTSSVVDDVLLEMLIVEFTKHKKVG</sequence>
<dbReference type="EMBL" id="FQXI01000005">
    <property type="protein sequence ID" value="SHH27046.1"/>
    <property type="molecule type" value="Genomic_DNA"/>
</dbReference>
<keyword evidence="5" id="KW-0235">DNA replication</keyword>
<dbReference type="InterPro" id="IPR010372">
    <property type="entry name" value="DNA_pol3_delta_N"/>
</dbReference>
<dbReference type="GO" id="GO:0003677">
    <property type="term" value="F:DNA binding"/>
    <property type="evidence" value="ECO:0007669"/>
    <property type="project" value="InterPro"/>
</dbReference>
<evidence type="ECO:0000313" key="11">
    <source>
        <dbReference type="EMBL" id="SHH27046.1"/>
    </source>
</evidence>
<dbReference type="SUPFAM" id="SSF52540">
    <property type="entry name" value="P-loop containing nucleoside triphosphate hydrolases"/>
    <property type="match status" value="1"/>
</dbReference>
<dbReference type="OrthoDB" id="9775929at2"/>
<dbReference type="NCBIfam" id="TIGR01128">
    <property type="entry name" value="holA"/>
    <property type="match status" value="1"/>
</dbReference>
<keyword evidence="6" id="KW-0239">DNA-directed DNA polymerase</keyword>
<comment type="similarity">
    <text evidence="7">Belongs to the DNA polymerase HolA subunit family.</text>
</comment>
<dbReference type="PANTHER" id="PTHR34388:SF1">
    <property type="entry name" value="DNA POLYMERASE III SUBUNIT DELTA"/>
    <property type="match status" value="1"/>
</dbReference>
<dbReference type="Gene3D" id="1.20.272.10">
    <property type="match status" value="1"/>
</dbReference>
<evidence type="ECO:0000256" key="7">
    <source>
        <dbReference type="ARBA" id="ARBA00034754"/>
    </source>
</evidence>
<comment type="catalytic activity">
    <reaction evidence="8">
        <text>DNA(n) + a 2'-deoxyribonucleoside 5'-triphosphate = DNA(n+1) + diphosphate</text>
        <dbReference type="Rhea" id="RHEA:22508"/>
        <dbReference type="Rhea" id="RHEA-COMP:17339"/>
        <dbReference type="Rhea" id="RHEA-COMP:17340"/>
        <dbReference type="ChEBI" id="CHEBI:33019"/>
        <dbReference type="ChEBI" id="CHEBI:61560"/>
        <dbReference type="ChEBI" id="CHEBI:173112"/>
        <dbReference type="EC" id="2.7.7.7"/>
    </reaction>
</comment>
<dbReference type="RefSeq" id="WP_073184238.1">
    <property type="nucleotide sequence ID" value="NZ_FQXI01000005.1"/>
</dbReference>
<dbReference type="AlphaFoldDB" id="A0A1M5RLP7"/>
<evidence type="ECO:0000256" key="8">
    <source>
        <dbReference type="ARBA" id="ARBA00049244"/>
    </source>
</evidence>
<dbReference type="InterPro" id="IPR005790">
    <property type="entry name" value="DNA_polIII_delta"/>
</dbReference>
<protein>
    <recommendedName>
        <fullName evidence="2">DNA polymerase III subunit delta</fullName>
        <ecNumber evidence="1">2.7.7.7</ecNumber>
    </recommendedName>
</protein>
<accession>A0A1M5RLP7</accession>